<evidence type="ECO:0000256" key="4">
    <source>
        <dbReference type="ARBA" id="ARBA00022723"/>
    </source>
</evidence>
<evidence type="ECO:0000256" key="1">
    <source>
        <dbReference type="ARBA" id="ARBA00001936"/>
    </source>
</evidence>
<evidence type="ECO:0000256" key="8">
    <source>
        <dbReference type="ARBA" id="ARBA00023211"/>
    </source>
</evidence>
<comment type="cofactor">
    <cofactor evidence="1">
        <name>Mn(2+)</name>
        <dbReference type="ChEBI" id="CHEBI:29035"/>
    </cofactor>
</comment>
<dbReference type="EMBL" id="WJXA01000012">
    <property type="protein sequence ID" value="KAF7123111.1"/>
    <property type="molecule type" value="Genomic_DNA"/>
</dbReference>
<dbReference type="InterPro" id="IPR015655">
    <property type="entry name" value="PP2C"/>
</dbReference>
<keyword evidence="6" id="KW-0460">Magnesium</keyword>
<evidence type="ECO:0000256" key="7">
    <source>
        <dbReference type="ARBA" id="ARBA00022912"/>
    </source>
</evidence>
<sequence length="437" mass="47839">MPPPSIPPLAELIKEDAAAAEQPSTWHFEDSQTGRLVAPTTALVSGSLKRKRPPTIEIPNVVLREIPIRDRDSTPQNDAVSFCGSGVGVSSVKGKKKFIEDTHRISVSCSDSIKGFFGVYDGHGGRKAAEFVAENLHSNILKMVENRTGNVVKEEAVRDGYLKTDQEFLKLGLGSGACCVTALIEENEIVISNLGDCRAVLCRGGVAEALTKDHRAGQADERKRIESKGGYVEIHRGAWRVHGILSVSRSIGDAHLKDWVLAEPDTKTLNLDPDMEYLVLASDGLWEEVGNQEAVDIVVRSCLLEKKLGTLTDFQIEKGDGFGFLSTSTSPVAQRVAQLKPKKKIGRSPSQRKTVSRKERENGFACENESPPSKIQRISSQTNMKIESPNQKHSSYKERRPASSGLMAACNELVNLAVTRGSLDDITVMIIDLNHFR</sequence>
<dbReference type="GO" id="GO:0004722">
    <property type="term" value="F:protein serine/threonine phosphatase activity"/>
    <property type="evidence" value="ECO:0007669"/>
    <property type="project" value="UniProtKB-EC"/>
</dbReference>
<keyword evidence="7 9" id="KW-0904">Protein phosphatase</keyword>
<evidence type="ECO:0000256" key="5">
    <source>
        <dbReference type="ARBA" id="ARBA00022801"/>
    </source>
</evidence>
<feature type="compositionally biased region" description="Polar residues" evidence="10">
    <location>
        <begin position="370"/>
        <end position="393"/>
    </location>
</feature>
<evidence type="ECO:0000259" key="11">
    <source>
        <dbReference type="PROSITE" id="PS51746"/>
    </source>
</evidence>
<dbReference type="CDD" id="cd00143">
    <property type="entry name" value="PP2Cc"/>
    <property type="match status" value="1"/>
</dbReference>
<dbReference type="InterPro" id="IPR001932">
    <property type="entry name" value="PPM-type_phosphatase-like_dom"/>
</dbReference>
<evidence type="ECO:0000313" key="12">
    <source>
        <dbReference type="EMBL" id="KAF7123111.1"/>
    </source>
</evidence>
<feature type="domain" description="PPM-type phosphatase" evidence="11">
    <location>
        <begin position="86"/>
        <end position="433"/>
    </location>
</feature>
<dbReference type="PROSITE" id="PS51746">
    <property type="entry name" value="PPM_2"/>
    <property type="match status" value="1"/>
</dbReference>
<dbReference type="Pfam" id="PF00481">
    <property type="entry name" value="PP2C"/>
    <property type="match status" value="1"/>
</dbReference>
<gene>
    <name evidence="12" type="ORF">RHSIM_Rhsim12G0109200</name>
</gene>
<dbReference type="OrthoDB" id="10264738at2759"/>
<protein>
    <recommendedName>
        <fullName evidence="3">protein-serine/threonine phosphatase</fullName>
        <ecNumber evidence="3">3.1.3.16</ecNumber>
    </recommendedName>
</protein>
<feature type="region of interest" description="Disordered" evidence="10">
    <location>
        <begin position="343"/>
        <end position="402"/>
    </location>
</feature>
<evidence type="ECO:0000256" key="2">
    <source>
        <dbReference type="ARBA" id="ARBA00001946"/>
    </source>
</evidence>
<evidence type="ECO:0000256" key="3">
    <source>
        <dbReference type="ARBA" id="ARBA00013081"/>
    </source>
</evidence>
<dbReference type="Gene3D" id="3.60.40.10">
    <property type="entry name" value="PPM-type phosphatase domain"/>
    <property type="match status" value="1"/>
</dbReference>
<dbReference type="GO" id="GO:0046872">
    <property type="term" value="F:metal ion binding"/>
    <property type="evidence" value="ECO:0007669"/>
    <property type="project" value="UniProtKB-KW"/>
</dbReference>
<evidence type="ECO:0000256" key="6">
    <source>
        <dbReference type="ARBA" id="ARBA00022842"/>
    </source>
</evidence>
<evidence type="ECO:0000256" key="10">
    <source>
        <dbReference type="SAM" id="MobiDB-lite"/>
    </source>
</evidence>
<name>A0A834L8J4_RHOSS</name>
<dbReference type="EC" id="3.1.3.16" evidence="3"/>
<keyword evidence="13" id="KW-1185">Reference proteome</keyword>
<dbReference type="SUPFAM" id="SSF81606">
    <property type="entry name" value="PP2C-like"/>
    <property type="match status" value="1"/>
</dbReference>
<dbReference type="SMART" id="SM00332">
    <property type="entry name" value="PP2Cc"/>
    <property type="match status" value="1"/>
</dbReference>
<organism evidence="12 13">
    <name type="scientific">Rhododendron simsii</name>
    <name type="common">Sims's rhododendron</name>
    <dbReference type="NCBI Taxonomy" id="118357"/>
    <lineage>
        <taxon>Eukaryota</taxon>
        <taxon>Viridiplantae</taxon>
        <taxon>Streptophyta</taxon>
        <taxon>Embryophyta</taxon>
        <taxon>Tracheophyta</taxon>
        <taxon>Spermatophyta</taxon>
        <taxon>Magnoliopsida</taxon>
        <taxon>eudicotyledons</taxon>
        <taxon>Gunneridae</taxon>
        <taxon>Pentapetalae</taxon>
        <taxon>asterids</taxon>
        <taxon>Ericales</taxon>
        <taxon>Ericaceae</taxon>
        <taxon>Ericoideae</taxon>
        <taxon>Rhodoreae</taxon>
        <taxon>Rhododendron</taxon>
    </lineage>
</organism>
<keyword evidence="4" id="KW-0479">Metal-binding</keyword>
<evidence type="ECO:0000256" key="9">
    <source>
        <dbReference type="RuleBase" id="RU003465"/>
    </source>
</evidence>
<comment type="caution">
    <text evidence="12">The sequence shown here is derived from an EMBL/GenBank/DDBJ whole genome shotgun (WGS) entry which is preliminary data.</text>
</comment>
<proteinExistence type="inferred from homology"/>
<keyword evidence="8" id="KW-0464">Manganese</keyword>
<evidence type="ECO:0000313" key="13">
    <source>
        <dbReference type="Proteomes" id="UP000626092"/>
    </source>
</evidence>
<accession>A0A834L8J4</accession>
<dbReference type="PROSITE" id="PS01032">
    <property type="entry name" value="PPM_1"/>
    <property type="match status" value="1"/>
</dbReference>
<comment type="cofactor">
    <cofactor evidence="2">
        <name>Mg(2+)</name>
        <dbReference type="ChEBI" id="CHEBI:18420"/>
    </cofactor>
</comment>
<reference evidence="12" key="1">
    <citation type="submission" date="2019-11" db="EMBL/GenBank/DDBJ databases">
        <authorList>
            <person name="Liu Y."/>
            <person name="Hou J."/>
            <person name="Li T.-Q."/>
            <person name="Guan C.-H."/>
            <person name="Wu X."/>
            <person name="Wu H.-Z."/>
            <person name="Ling F."/>
            <person name="Zhang R."/>
            <person name="Shi X.-G."/>
            <person name="Ren J.-P."/>
            <person name="Chen E.-F."/>
            <person name="Sun J.-M."/>
        </authorList>
    </citation>
    <scope>NUCLEOTIDE SEQUENCE</scope>
    <source>
        <strain evidence="12">Adult_tree_wgs_1</strain>
        <tissue evidence="12">Leaves</tissue>
    </source>
</reference>
<dbReference type="PANTHER" id="PTHR47992">
    <property type="entry name" value="PROTEIN PHOSPHATASE"/>
    <property type="match status" value="1"/>
</dbReference>
<dbReference type="InterPro" id="IPR000222">
    <property type="entry name" value="PP2C_BS"/>
</dbReference>
<dbReference type="InterPro" id="IPR036457">
    <property type="entry name" value="PPM-type-like_dom_sf"/>
</dbReference>
<dbReference type="AlphaFoldDB" id="A0A834L8J4"/>
<dbReference type="Proteomes" id="UP000626092">
    <property type="component" value="Unassembled WGS sequence"/>
</dbReference>
<comment type="similarity">
    <text evidence="9">Belongs to the PP2C family.</text>
</comment>
<keyword evidence="5 9" id="KW-0378">Hydrolase</keyword>